<evidence type="ECO:0000259" key="14">
    <source>
        <dbReference type="PROSITE" id="PS51153"/>
    </source>
</evidence>
<evidence type="ECO:0000256" key="10">
    <source>
        <dbReference type="SAM" id="Coils"/>
    </source>
</evidence>
<feature type="coiled-coil region" evidence="10">
    <location>
        <begin position="610"/>
        <end position="637"/>
    </location>
</feature>
<feature type="binding site" evidence="9">
    <location>
        <position position="272"/>
    </location>
    <ligand>
        <name>ATP</name>
        <dbReference type="ChEBI" id="CHEBI:30616"/>
    </ligand>
</feature>
<feature type="binding site" evidence="9">
    <location>
        <position position="991"/>
    </location>
    <ligand>
        <name>ATP</name>
        <dbReference type="ChEBI" id="CHEBI:30616"/>
    </ligand>
</feature>
<feature type="coiled-coil region" evidence="10">
    <location>
        <begin position="1214"/>
        <end position="1241"/>
    </location>
</feature>
<evidence type="ECO:0000256" key="1">
    <source>
        <dbReference type="ARBA" id="ARBA00012513"/>
    </source>
</evidence>
<feature type="compositionally biased region" description="Polar residues" evidence="11">
    <location>
        <begin position="173"/>
        <end position="182"/>
    </location>
</feature>
<keyword evidence="3" id="KW-0808">Transferase</keyword>
<keyword evidence="5" id="KW-0418">Kinase</keyword>
<dbReference type="PROSITE" id="PS00107">
    <property type="entry name" value="PROTEIN_KINASE_ATP"/>
    <property type="match status" value="3"/>
</dbReference>
<dbReference type="InterPro" id="IPR008271">
    <property type="entry name" value="Ser/Thr_kinase_AS"/>
</dbReference>
<dbReference type="PROSITE" id="PS51153">
    <property type="entry name" value="RPW8"/>
    <property type="match status" value="3"/>
</dbReference>
<dbReference type="EC" id="2.7.11.1" evidence="1"/>
<feature type="compositionally biased region" description="Pro residues" evidence="11">
    <location>
        <begin position="193"/>
        <end position="212"/>
    </location>
</feature>
<dbReference type="PROSITE" id="PS50011">
    <property type="entry name" value="PROTEIN_KINASE_DOM"/>
    <property type="match status" value="3"/>
</dbReference>
<evidence type="ECO:0000313" key="15">
    <source>
        <dbReference type="EMBL" id="RXI05686.1"/>
    </source>
</evidence>
<protein>
    <recommendedName>
        <fullName evidence="1">non-specific serine/threonine protein kinase</fullName>
        <ecNumber evidence="1">2.7.11.1</ecNumber>
    </recommendedName>
</protein>
<dbReference type="CDD" id="cd14066">
    <property type="entry name" value="STKc_IRAK"/>
    <property type="match status" value="2"/>
</dbReference>
<feature type="region of interest" description="Disordered" evidence="11">
    <location>
        <begin position="173"/>
        <end position="214"/>
    </location>
</feature>
<feature type="signal peptide" evidence="12">
    <location>
        <begin position="1"/>
        <end position="27"/>
    </location>
</feature>
<dbReference type="PANTHER" id="PTHR46008">
    <property type="entry name" value="LEAF RUST 10 DISEASE-RESISTANCE LOCUS RECEPTOR-LIKE PROTEIN KINASE-LIKE 1.4"/>
    <property type="match status" value="1"/>
</dbReference>
<dbReference type="SMART" id="SM00220">
    <property type="entry name" value="S_TKc"/>
    <property type="match status" value="2"/>
</dbReference>
<keyword evidence="4 9" id="KW-0547">Nucleotide-binding</keyword>
<evidence type="ECO:0000256" key="2">
    <source>
        <dbReference type="ARBA" id="ARBA00022527"/>
    </source>
</evidence>
<dbReference type="InterPro" id="IPR000719">
    <property type="entry name" value="Prot_kinase_dom"/>
</dbReference>
<comment type="catalytic activity">
    <reaction evidence="7">
        <text>L-threonyl-[protein] + ATP = O-phospho-L-threonyl-[protein] + ADP + H(+)</text>
        <dbReference type="Rhea" id="RHEA:46608"/>
        <dbReference type="Rhea" id="RHEA-COMP:11060"/>
        <dbReference type="Rhea" id="RHEA-COMP:11605"/>
        <dbReference type="ChEBI" id="CHEBI:15378"/>
        <dbReference type="ChEBI" id="CHEBI:30013"/>
        <dbReference type="ChEBI" id="CHEBI:30616"/>
        <dbReference type="ChEBI" id="CHEBI:61977"/>
        <dbReference type="ChEBI" id="CHEBI:456216"/>
        <dbReference type="EC" id="2.7.11.1"/>
    </reaction>
</comment>
<dbReference type="Gene3D" id="3.30.200.20">
    <property type="entry name" value="Phosphorylase Kinase, domain 1"/>
    <property type="match status" value="3"/>
</dbReference>
<dbReference type="PROSITE" id="PS00108">
    <property type="entry name" value="PROTEIN_KINASE_ST"/>
    <property type="match status" value="2"/>
</dbReference>
<keyword evidence="6 9" id="KW-0067">ATP-binding</keyword>
<dbReference type="Pfam" id="PF05659">
    <property type="entry name" value="RPW8"/>
    <property type="match status" value="4"/>
</dbReference>
<feature type="domain" description="Protein kinase" evidence="13">
    <location>
        <begin position="959"/>
        <end position="1355"/>
    </location>
</feature>
<name>A0A498KE81_MALDO</name>
<feature type="domain" description="RPW8" evidence="14">
    <location>
        <begin position="685"/>
        <end position="840"/>
    </location>
</feature>
<dbReference type="FunFam" id="1.10.510.10:FF:000300">
    <property type="entry name" value="Calmodulin-binding receptor-like cytoplasmic kinase 3"/>
    <property type="match status" value="2"/>
</dbReference>
<dbReference type="Pfam" id="PF07714">
    <property type="entry name" value="PK_Tyr_Ser-Thr"/>
    <property type="match status" value="2"/>
</dbReference>
<evidence type="ECO:0000256" key="8">
    <source>
        <dbReference type="ARBA" id="ARBA00048679"/>
    </source>
</evidence>
<dbReference type="Pfam" id="PF00069">
    <property type="entry name" value="Pkinase"/>
    <property type="match status" value="1"/>
</dbReference>
<keyword evidence="2" id="KW-0723">Serine/threonine-protein kinase</keyword>
<evidence type="ECO:0000313" key="16">
    <source>
        <dbReference type="Proteomes" id="UP000290289"/>
    </source>
</evidence>
<proteinExistence type="predicted"/>
<feature type="domain" description="Protein kinase" evidence="13">
    <location>
        <begin position="1590"/>
        <end position="1864"/>
    </location>
</feature>
<accession>A0A498KE81</accession>
<feature type="domain" description="RPW8" evidence="14">
    <location>
        <begin position="514"/>
        <end position="665"/>
    </location>
</feature>
<evidence type="ECO:0000256" key="12">
    <source>
        <dbReference type="SAM" id="SignalP"/>
    </source>
</evidence>
<dbReference type="InterPro" id="IPR008808">
    <property type="entry name" value="Powdery_mildew-R_dom"/>
</dbReference>
<keyword evidence="12" id="KW-0732">Signal</keyword>
<evidence type="ECO:0000256" key="11">
    <source>
        <dbReference type="SAM" id="MobiDB-lite"/>
    </source>
</evidence>
<dbReference type="Gene3D" id="1.10.510.10">
    <property type="entry name" value="Transferase(Phosphotransferase) domain 1"/>
    <property type="match status" value="2"/>
</dbReference>
<evidence type="ECO:0000256" key="5">
    <source>
        <dbReference type="ARBA" id="ARBA00022777"/>
    </source>
</evidence>
<evidence type="ECO:0000256" key="3">
    <source>
        <dbReference type="ARBA" id="ARBA00022679"/>
    </source>
</evidence>
<dbReference type="InterPro" id="IPR011009">
    <property type="entry name" value="Kinase-like_dom_sf"/>
</dbReference>
<dbReference type="EMBL" id="RDQH01000328">
    <property type="protein sequence ID" value="RXI05686.1"/>
    <property type="molecule type" value="Genomic_DNA"/>
</dbReference>
<evidence type="ECO:0000259" key="13">
    <source>
        <dbReference type="PROSITE" id="PS50011"/>
    </source>
</evidence>
<organism evidence="15 16">
    <name type="scientific">Malus domestica</name>
    <name type="common">Apple</name>
    <name type="synonym">Pyrus malus</name>
    <dbReference type="NCBI Taxonomy" id="3750"/>
    <lineage>
        <taxon>Eukaryota</taxon>
        <taxon>Viridiplantae</taxon>
        <taxon>Streptophyta</taxon>
        <taxon>Embryophyta</taxon>
        <taxon>Tracheophyta</taxon>
        <taxon>Spermatophyta</taxon>
        <taxon>Magnoliopsida</taxon>
        <taxon>eudicotyledons</taxon>
        <taxon>Gunneridae</taxon>
        <taxon>Pentapetalae</taxon>
        <taxon>rosids</taxon>
        <taxon>fabids</taxon>
        <taxon>Rosales</taxon>
        <taxon>Rosaceae</taxon>
        <taxon>Amygdaloideae</taxon>
        <taxon>Maleae</taxon>
        <taxon>Malus</taxon>
    </lineage>
</organism>
<feature type="binding site" evidence="9">
    <location>
        <position position="1622"/>
    </location>
    <ligand>
        <name>ATP</name>
        <dbReference type="ChEBI" id="CHEBI:30616"/>
    </ligand>
</feature>
<dbReference type="STRING" id="3750.A0A498KE81"/>
<evidence type="ECO:0000256" key="7">
    <source>
        <dbReference type="ARBA" id="ARBA00047899"/>
    </source>
</evidence>
<keyword evidence="16" id="KW-1185">Reference proteome</keyword>
<reference evidence="15 16" key="1">
    <citation type="submission" date="2018-10" db="EMBL/GenBank/DDBJ databases">
        <title>A high-quality apple genome assembly.</title>
        <authorList>
            <person name="Hu J."/>
        </authorList>
    </citation>
    <scope>NUCLEOTIDE SEQUENCE [LARGE SCALE GENOMIC DNA]</scope>
    <source>
        <strain evidence="16">cv. HFTH1</strain>
        <tissue evidence="15">Young leaf</tissue>
    </source>
</reference>
<dbReference type="InterPro" id="IPR017441">
    <property type="entry name" value="Protein_kinase_ATP_BS"/>
</dbReference>
<sequence>MGVGQIILFRMGIAVLSLLLQLPAIFASEFVIQSKDCSDHIAYSSSHGHELFYINGNSVEKTIFCAALRTYYANGCILEGNLGSYHCLSDPSLVDFTLRTGRKLLQKESRDKSTFDNREEKNDFASMSTTKGVGIAASGMFLTCCAFLCPCFFKKRRDSVHRVLAREPNSTDSRFSFEVSSSDPEKILASPHRVPPSPHHVPPSPHRVPPSPRFSMSPKPGRIGSVHLSLNQIAKVTRNFSQSQQVGEGGFGTVYKARLDDGQVVSIKRAKKEHFENLQTEFSSEVELLAKIDHRNLVKLLGYVDEGNERLIITEYVANGTLREHLDCLHGKILEFNQRLEIAIDVAHALTYLHTYSEKQIIHRDVKSSNILLTESMRAKVADFGFARLGPVDTDQTHISTKVKGTVGYLDPEYMKTYQLTPKSDVYSFGILLIEILTGRRPVELKRPVEERVTLRWAFKKLNEGKVVELADPFMEETIDAEVLMKIFDLAIQCAAPVRVDRPDMKSVGEQLWTIRADYLRSFIGGTLFTLLYDGVKQAMSKSGTFKTLLGDLKSTLDSLEPRDIQQIGEHNVEMGLPNEEIESLQMQMENGVKLIGKLSNFRMWNYCCLDDYAQQIVELDRALKRLLIKLKMQEARDVKEVLVLSRQNRDKLDEVNGRLLDIRKLLQQRAEYVVEDLDSISKTETVPEQAQGNGSEQGAALQATFAVLCDVVMEVKDKNTVFKPLIENLMSTLDSLRPLMEEILEYSKLLDRQDECKNFRIQMETGVELVHKCSKVGLWTGCKSYNYSNKIIGLDEYLQKLLGILKVQVVRDVRETFISIRNIEAVIKRIEESGVLQNQTQADGWCALPEPSLPTIGSDVLNMQGTSDARETLVLSSTTKAGVEQIDGIGTEQTPSEITVDSPSSELSPHPFPTTVADSASSFGLSSFLASPPRVSPRFSMSLNLSRFGSIKKTTRNFSQLQQVGEGGFGTVYKARLDDGQVVSIKRAKKEHFENLQTEFCSEAELLAKIDHWNIVKLLGYVDEGNERLIITESAWESPRVQTSDLKLPSMLRMPLPIFIYMLAFKKFIEGKVVELVDPLMKETIDAEVLTKIFVLAIQCAAPTRVDRPVMTSVGERLWTIRGDYLRKCQERAVLYDGVKQAMSKSGRFKTLLGDLKSTLDSLEPRDIQQIGEHSVELGLLNEEIQSLQMQMEDGLKLVGKLSNFRIWNYCCLDDYAQQIVELDRALKRLIIKLKMQEARDVKEVWVLSRQNREKLDEVNRRLLDIRKLLQQRAGDVVVELVSISITETVPEQAQGNVSEQGAALQATFAVLCDVVMEVKDKNTAFKPLIENLMSTLDSLRPLMEDILEYRKLLDRQDECKNFRIQMEKGVELVHKCSKVGMWTGCKSYKYSNKIIGLDESLQILLGILKVQVARDVRETFISIRNIEAVIKRIEESGVLQNQTQADGWCALPEPSLPTIGSDVLNMQGTSDARETLVLSGTTKAGVEEIEGIGTEQTPCEITVDSPSLEVSSYPFSTTVTDSASSFGLSSYPFSTTVSDSASSFGLSSFPASPLQVPPIPINSMSSKLSRFGSVHLSLKQIAKATRNFSRSQQVGEGNFGTVYKARLDDGQVVSIKRAKKEHFENLQTEFSSEVELLAKIDHRNLVKLLGYVDEGNERLIITEYVPNGTLREHLDRQHRKILKFNQRLEIAIDVAHALTYLHTYAEKQIIHRDVKSSNILLTESMKAKVADFGIARLGPVETDETHISTEVKGTVGYIDPEYMKTYQLTPKSDVYSFGILLIEIFTGRRPVESKRPAEERVTLRWAFKKLNEGRVAELVDPLMEETIDAELLMKIFDLGIQCAAPIRDARPDMKSVGEQLWTIRAGYLRSVKRGQ</sequence>
<dbReference type="GO" id="GO:0005524">
    <property type="term" value="F:ATP binding"/>
    <property type="evidence" value="ECO:0007669"/>
    <property type="project" value="UniProtKB-UniRule"/>
</dbReference>
<dbReference type="SUPFAM" id="SSF56112">
    <property type="entry name" value="Protein kinase-like (PK-like)"/>
    <property type="match status" value="3"/>
</dbReference>
<comment type="caution">
    <text evidence="15">The sequence shown here is derived from an EMBL/GenBank/DDBJ whole genome shotgun (WGS) entry which is preliminary data.</text>
</comment>
<evidence type="ECO:0000256" key="4">
    <source>
        <dbReference type="ARBA" id="ARBA00022741"/>
    </source>
</evidence>
<comment type="catalytic activity">
    <reaction evidence="8">
        <text>L-seryl-[protein] + ATP = O-phospho-L-seryl-[protein] + ADP + H(+)</text>
        <dbReference type="Rhea" id="RHEA:17989"/>
        <dbReference type="Rhea" id="RHEA-COMP:9863"/>
        <dbReference type="Rhea" id="RHEA-COMP:11604"/>
        <dbReference type="ChEBI" id="CHEBI:15378"/>
        <dbReference type="ChEBI" id="CHEBI:29999"/>
        <dbReference type="ChEBI" id="CHEBI:30616"/>
        <dbReference type="ChEBI" id="CHEBI:83421"/>
        <dbReference type="ChEBI" id="CHEBI:456216"/>
        <dbReference type="EC" id="2.7.11.1"/>
    </reaction>
</comment>
<dbReference type="Proteomes" id="UP000290289">
    <property type="component" value="Chromosome 2"/>
</dbReference>
<dbReference type="InterPro" id="IPR001245">
    <property type="entry name" value="Ser-Thr/Tyr_kinase_cat_dom"/>
</dbReference>
<feature type="domain" description="Protein kinase" evidence="13">
    <location>
        <begin position="240"/>
        <end position="514"/>
    </location>
</feature>
<evidence type="ECO:0000256" key="6">
    <source>
        <dbReference type="ARBA" id="ARBA00022840"/>
    </source>
</evidence>
<dbReference type="PANTHER" id="PTHR46008:SF48">
    <property type="entry name" value="PROTEIN KINASE DOMAIN-CONTAINING PROTEIN"/>
    <property type="match status" value="1"/>
</dbReference>
<feature type="chain" id="PRO_5019864948" description="non-specific serine/threonine protein kinase" evidence="12">
    <location>
        <begin position="28"/>
        <end position="1877"/>
    </location>
</feature>
<gene>
    <name evidence="15" type="ORF">DVH24_017728</name>
</gene>
<evidence type="ECO:0000256" key="9">
    <source>
        <dbReference type="PROSITE-ProRule" id="PRU10141"/>
    </source>
</evidence>
<feature type="domain" description="RPW8" evidence="14">
    <location>
        <begin position="1294"/>
        <end position="1444"/>
    </location>
</feature>
<dbReference type="GO" id="GO:0004674">
    <property type="term" value="F:protein serine/threonine kinase activity"/>
    <property type="evidence" value="ECO:0007669"/>
    <property type="project" value="UniProtKB-KW"/>
</dbReference>
<keyword evidence="10" id="KW-0175">Coiled coil</keyword>